<keyword evidence="5" id="KW-1185">Reference proteome</keyword>
<dbReference type="Gene3D" id="3.40.50.300">
    <property type="entry name" value="P-loop containing nucleotide triphosphate hydrolases"/>
    <property type="match status" value="2"/>
</dbReference>
<dbReference type="Gene3D" id="1.10.8.60">
    <property type="match status" value="1"/>
</dbReference>
<keyword evidence="1" id="KW-0547">Nucleotide-binding</keyword>
<dbReference type="Proteomes" id="UP000821853">
    <property type="component" value="Chromosome 1"/>
</dbReference>
<dbReference type="GO" id="GO:0005524">
    <property type="term" value="F:ATP binding"/>
    <property type="evidence" value="ECO:0007669"/>
    <property type="project" value="UniProtKB-KW"/>
</dbReference>
<dbReference type="InterPro" id="IPR003959">
    <property type="entry name" value="ATPase_AAA_core"/>
</dbReference>
<dbReference type="Gene3D" id="2.40.50.140">
    <property type="entry name" value="Nucleic acid-binding proteins"/>
    <property type="match status" value="1"/>
</dbReference>
<dbReference type="GO" id="GO:0016887">
    <property type="term" value="F:ATP hydrolysis activity"/>
    <property type="evidence" value="ECO:0007669"/>
    <property type="project" value="InterPro"/>
</dbReference>
<feature type="domain" description="ATPase AAA-type core" evidence="3">
    <location>
        <begin position="182"/>
        <end position="336"/>
    </location>
</feature>
<evidence type="ECO:0000256" key="1">
    <source>
        <dbReference type="ARBA" id="ARBA00022741"/>
    </source>
</evidence>
<gene>
    <name evidence="4" type="ORF">HPB48_002133</name>
</gene>
<sequence length="368" mass="41431">MSLSTGDQSFCDYVYKMTTEEIIRKTALLDGDIPNMKLMVLDIPNELQPQVQKIKGIHDTSFHTLVSHIAEVLNQKGKSVIVHTSLHRTFFLPLIGLVDAENLRSGHFVAVENDFYVVLETLPQMCDSGVTEIEVDDRPTEQCSYIGGLDKQIEDLYEAVILPSTHKEKFPNLAISPLKEELLCGPPGTGKTVLARGCTTETRSPFPKLAGSQLAQKVHRRWRKKSQVQTELATTIKPPRRNARRSTNARAAPLPWFQPRIGELDAIGSHHSIGTKLPDLEWGDDGEVQCEMHGLLSQLHGIGWSNDINVIAAINLVDILDAPSLRSGRRERKIEFLHPHYGSRVRIVQIRWHKMKHGKELNFEEPAR</sequence>
<dbReference type="SUPFAM" id="SSF52540">
    <property type="entry name" value="P-loop containing nucleoside triphosphate hydrolases"/>
    <property type="match status" value="1"/>
</dbReference>
<name>A0A9J6FGV4_HAELO</name>
<organism evidence="4 5">
    <name type="scientific">Haemaphysalis longicornis</name>
    <name type="common">Bush tick</name>
    <dbReference type="NCBI Taxonomy" id="44386"/>
    <lineage>
        <taxon>Eukaryota</taxon>
        <taxon>Metazoa</taxon>
        <taxon>Ecdysozoa</taxon>
        <taxon>Arthropoda</taxon>
        <taxon>Chelicerata</taxon>
        <taxon>Arachnida</taxon>
        <taxon>Acari</taxon>
        <taxon>Parasitiformes</taxon>
        <taxon>Ixodida</taxon>
        <taxon>Ixodoidea</taxon>
        <taxon>Ixodidae</taxon>
        <taxon>Haemaphysalinae</taxon>
        <taxon>Haemaphysalis</taxon>
    </lineage>
</organism>
<dbReference type="PANTHER" id="PTHR23073">
    <property type="entry name" value="26S PROTEASOME REGULATORY SUBUNIT"/>
    <property type="match status" value="1"/>
</dbReference>
<accession>A0A9J6FGV4</accession>
<evidence type="ECO:0000256" key="2">
    <source>
        <dbReference type="ARBA" id="ARBA00022840"/>
    </source>
</evidence>
<proteinExistence type="predicted"/>
<dbReference type="InterPro" id="IPR050221">
    <property type="entry name" value="26S_Proteasome_ATPase"/>
</dbReference>
<evidence type="ECO:0000259" key="3">
    <source>
        <dbReference type="Pfam" id="PF00004"/>
    </source>
</evidence>
<comment type="caution">
    <text evidence="4">The sequence shown here is derived from an EMBL/GenBank/DDBJ whole genome shotgun (WGS) entry which is preliminary data.</text>
</comment>
<dbReference type="VEuPathDB" id="VectorBase:HLOH_051392"/>
<protein>
    <recommendedName>
        <fullName evidence="3">ATPase AAA-type core domain-containing protein</fullName>
    </recommendedName>
</protein>
<dbReference type="OrthoDB" id="9443236at2759"/>
<keyword evidence="2" id="KW-0067">ATP-binding</keyword>
<dbReference type="EMBL" id="JABSTR010000001">
    <property type="protein sequence ID" value="KAH9362155.1"/>
    <property type="molecule type" value="Genomic_DNA"/>
</dbReference>
<dbReference type="Pfam" id="PF00004">
    <property type="entry name" value="AAA"/>
    <property type="match status" value="1"/>
</dbReference>
<evidence type="ECO:0000313" key="5">
    <source>
        <dbReference type="Proteomes" id="UP000821853"/>
    </source>
</evidence>
<dbReference type="InterPro" id="IPR012340">
    <property type="entry name" value="NA-bd_OB-fold"/>
</dbReference>
<reference evidence="4 5" key="1">
    <citation type="journal article" date="2020" name="Cell">
        <title>Large-Scale Comparative Analyses of Tick Genomes Elucidate Their Genetic Diversity and Vector Capacities.</title>
        <authorList>
            <consortium name="Tick Genome and Microbiome Consortium (TIGMIC)"/>
            <person name="Jia N."/>
            <person name="Wang J."/>
            <person name="Shi W."/>
            <person name="Du L."/>
            <person name="Sun Y."/>
            <person name="Zhan W."/>
            <person name="Jiang J.F."/>
            <person name="Wang Q."/>
            <person name="Zhang B."/>
            <person name="Ji P."/>
            <person name="Bell-Sakyi L."/>
            <person name="Cui X.M."/>
            <person name="Yuan T.T."/>
            <person name="Jiang B.G."/>
            <person name="Yang W.F."/>
            <person name="Lam T.T."/>
            <person name="Chang Q.C."/>
            <person name="Ding S.J."/>
            <person name="Wang X.J."/>
            <person name="Zhu J.G."/>
            <person name="Ruan X.D."/>
            <person name="Zhao L."/>
            <person name="Wei J.T."/>
            <person name="Ye R.Z."/>
            <person name="Que T.C."/>
            <person name="Du C.H."/>
            <person name="Zhou Y.H."/>
            <person name="Cheng J.X."/>
            <person name="Dai P.F."/>
            <person name="Guo W.B."/>
            <person name="Han X.H."/>
            <person name="Huang E.J."/>
            <person name="Li L.F."/>
            <person name="Wei W."/>
            <person name="Gao Y.C."/>
            <person name="Liu J.Z."/>
            <person name="Shao H.Z."/>
            <person name="Wang X."/>
            <person name="Wang C.C."/>
            <person name="Yang T.C."/>
            <person name="Huo Q.B."/>
            <person name="Li W."/>
            <person name="Chen H.Y."/>
            <person name="Chen S.E."/>
            <person name="Zhou L.G."/>
            <person name="Ni X.B."/>
            <person name="Tian J.H."/>
            <person name="Sheng Y."/>
            <person name="Liu T."/>
            <person name="Pan Y.S."/>
            <person name="Xia L.Y."/>
            <person name="Li J."/>
            <person name="Zhao F."/>
            <person name="Cao W.C."/>
        </authorList>
    </citation>
    <scope>NUCLEOTIDE SEQUENCE [LARGE SCALE GENOMIC DNA]</scope>
    <source>
        <strain evidence="4">HaeL-2018</strain>
    </source>
</reference>
<dbReference type="AlphaFoldDB" id="A0A9J6FGV4"/>
<dbReference type="InterPro" id="IPR027417">
    <property type="entry name" value="P-loop_NTPase"/>
</dbReference>
<evidence type="ECO:0000313" key="4">
    <source>
        <dbReference type="EMBL" id="KAH9362155.1"/>
    </source>
</evidence>